<evidence type="ECO:0000256" key="4">
    <source>
        <dbReference type="ARBA" id="ARBA00022806"/>
    </source>
</evidence>
<dbReference type="InterPro" id="IPR038718">
    <property type="entry name" value="SNF2-like_sf"/>
</dbReference>
<dbReference type="Pfam" id="PF13923">
    <property type="entry name" value="zf-C3HC4_2"/>
    <property type="match status" value="1"/>
</dbReference>
<evidence type="ECO:0000256" key="6">
    <source>
        <dbReference type="PROSITE-ProRule" id="PRU00175"/>
    </source>
</evidence>
<dbReference type="Proteomes" id="UP001610444">
    <property type="component" value="Unassembled WGS sequence"/>
</dbReference>
<feature type="domain" description="Helicase C-terminal" evidence="10">
    <location>
        <begin position="570"/>
        <end position="729"/>
    </location>
</feature>
<dbReference type="RefSeq" id="XP_070898518.1">
    <property type="nucleotide sequence ID" value="XM_071050118.1"/>
</dbReference>
<keyword evidence="6" id="KW-0863">Zinc-finger</keyword>
<keyword evidence="2" id="KW-0547">Nucleotide-binding</keyword>
<feature type="region of interest" description="Disordered" evidence="7">
    <location>
        <begin position="32"/>
        <end position="62"/>
    </location>
</feature>
<evidence type="ECO:0000256" key="2">
    <source>
        <dbReference type="ARBA" id="ARBA00022741"/>
    </source>
</evidence>
<reference evidence="11 12" key="1">
    <citation type="submission" date="2024-07" db="EMBL/GenBank/DDBJ databases">
        <title>Section-level genome sequencing and comparative genomics of Aspergillus sections Usti and Cavernicolus.</title>
        <authorList>
            <consortium name="Lawrence Berkeley National Laboratory"/>
            <person name="Nybo J.L."/>
            <person name="Vesth T.C."/>
            <person name="Theobald S."/>
            <person name="Frisvad J.C."/>
            <person name="Larsen T.O."/>
            <person name="Kjaerboelling I."/>
            <person name="Rothschild-Mancinelli K."/>
            <person name="Lyhne E.K."/>
            <person name="Kogle M.E."/>
            <person name="Barry K."/>
            <person name="Clum A."/>
            <person name="Na H."/>
            <person name="Ledsgaard L."/>
            <person name="Lin J."/>
            <person name="Lipzen A."/>
            <person name="Kuo A."/>
            <person name="Riley R."/>
            <person name="Mondo S."/>
            <person name="LaButti K."/>
            <person name="Haridas S."/>
            <person name="Pangalinan J."/>
            <person name="Salamov A.A."/>
            <person name="Simmons B.A."/>
            <person name="Magnuson J.K."/>
            <person name="Chen J."/>
            <person name="Drula E."/>
            <person name="Henrissat B."/>
            <person name="Wiebenga A."/>
            <person name="Lubbers R.J."/>
            <person name="Gomes A.C."/>
            <person name="Macurrencykelacurrency M.R."/>
            <person name="Stajich J."/>
            <person name="Grigoriev I.V."/>
            <person name="Mortensen U.H."/>
            <person name="De vries R.P."/>
            <person name="Baker S.E."/>
            <person name="Andersen M.R."/>
        </authorList>
    </citation>
    <scope>NUCLEOTIDE SEQUENCE [LARGE SCALE GENOMIC DNA]</scope>
    <source>
        <strain evidence="11 12">CBS 756.74</strain>
    </source>
</reference>
<evidence type="ECO:0000313" key="11">
    <source>
        <dbReference type="EMBL" id="KAL2848983.1"/>
    </source>
</evidence>
<evidence type="ECO:0000259" key="10">
    <source>
        <dbReference type="PROSITE" id="PS51194"/>
    </source>
</evidence>
<evidence type="ECO:0000256" key="3">
    <source>
        <dbReference type="ARBA" id="ARBA00022801"/>
    </source>
</evidence>
<dbReference type="InterPro" id="IPR049730">
    <property type="entry name" value="SNF2/RAD54-like_C"/>
</dbReference>
<dbReference type="SMART" id="SM00487">
    <property type="entry name" value="DEXDc"/>
    <property type="match status" value="1"/>
</dbReference>
<evidence type="ECO:0000256" key="1">
    <source>
        <dbReference type="ARBA" id="ARBA00007025"/>
    </source>
</evidence>
<dbReference type="CDD" id="cd18008">
    <property type="entry name" value="DEXDc_SHPRH-like"/>
    <property type="match status" value="1"/>
</dbReference>
<dbReference type="PANTHER" id="PTHR45626">
    <property type="entry name" value="TRANSCRIPTION TERMINATION FACTOR 2-RELATED"/>
    <property type="match status" value="1"/>
</dbReference>
<dbReference type="CDD" id="cd16449">
    <property type="entry name" value="RING-HC"/>
    <property type="match status" value="1"/>
</dbReference>
<dbReference type="InterPro" id="IPR000330">
    <property type="entry name" value="SNF2_N"/>
</dbReference>
<dbReference type="GeneID" id="98165282"/>
<name>A0ABR4KCK8_9EURO</name>
<dbReference type="PANTHER" id="PTHR45626:SF16">
    <property type="entry name" value="ATP-DEPENDENT HELICASE ULS1"/>
    <property type="match status" value="1"/>
</dbReference>
<dbReference type="PROSITE" id="PS51194">
    <property type="entry name" value="HELICASE_CTER"/>
    <property type="match status" value="1"/>
</dbReference>
<dbReference type="Pfam" id="PF00271">
    <property type="entry name" value="Helicase_C"/>
    <property type="match status" value="1"/>
</dbReference>
<dbReference type="Gene3D" id="3.40.50.10810">
    <property type="entry name" value="Tandem AAA-ATPase domain"/>
    <property type="match status" value="1"/>
</dbReference>
<keyword evidence="5" id="KW-0067">ATP-binding</keyword>
<evidence type="ECO:0000259" key="8">
    <source>
        <dbReference type="PROSITE" id="PS50089"/>
    </source>
</evidence>
<comment type="caution">
    <text evidence="11">The sequence shown here is derived from an EMBL/GenBank/DDBJ whole genome shotgun (WGS) entry which is preliminary data.</text>
</comment>
<dbReference type="CDD" id="cd18793">
    <property type="entry name" value="SF2_C_SNF"/>
    <property type="match status" value="1"/>
</dbReference>
<dbReference type="InterPro" id="IPR050628">
    <property type="entry name" value="SNF2_RAD54_helicase_TF"/>
</dbReference>
<dbReference type="Gene3D" id="3.30.40.10">
    <property type="entry name" value="Zinc/RING finger domain, C3HC4 (zinc finger)"/>
    <property type="match status" value="1"/>
</dbReference>
<dbReference type="SMART" id="SM00490">
    <property type="entry name" value="HELICc"/>
    <property type="match status" value="1"/>
</dbReference>
<accession>A0ABR4KCK8</accession>
<dbReference type="InterPro" id="IPR013083">
    <property type="entry name" value="Znf_RING/FYVE/PHD"/>
</dbReference>
<dbReference type="InterPro" id="IPR014001">
    <property type="entry name" value="Helicase_ATP-bd"/>
</dbReference>
<dbReference type="SUPFAM" id="SSF52540">
    <property type="entry name" value="P-loop containing nucleoside triphosphate hydrolases"/>
    <property type="match status" value="2"/>
</dbReference>
<dbReference type="Gene3D" id="3.40.50.300">
    <property type="entry name" value="P-loop containing nucleotide triphosphate hydrolases"/>
    <property type="match status" value="1"/>
</dbReference>
<dbReference type="SMART" id="SM00184">
    <property type="entry name" value="RING"/>
    <property type="match status" value="1"/>
</dbReference>
<dbReference type="InterPro" id="IPR027417">
    <property type="entry name" value="P-loop_NTPase"/>
</dbReference>
<dbReference type="PROSITE" id="PS51192">
    <property type="entry name" value="HELICASE_ATP_BIND_1"/>
    <property type="match status" value="1"/>
</dbReference>
<dbReference type="InterPro" id="IPR001650">
    <property type="entry name" value="Helicase_C-like"/>
</dbReference>
<keyword evidence="6" id="KW-0862">Zinc</keyword>
<organism evidence="11 12">
    <name type="scientific">Aspergillus pseudodeflectus</name>
    <dbReference type="NCBI Taxonomy" id="176178"/>
    <lineage>
        <taxon>Eukaryota</taxon>
        <taxon>Fungi</taxon>
        <taxon>Dikarya</taxon>
        <taxon>Ascomycota</taxon>
        <taxon>Pezizomycotina</taxon>
        <taxon>Eurotiomycetes</taxon>
        <taxon>Eurotiomycetidae</taxon>
        <taxon>Eurotiales</taxon>
        <taxon>Aspergillaceae</taxon>
        <taxon>Aspergillus</taxon>
        <taxon>Aspergillus subgen. Nidulantes</taxon>
    </lineage>
</organism>
<comment type="similarity">
    <text evidence="1">Belongs to the SNF2/RAD54 helicase family.</text>
</comment>
<evidence type="ECO:0000256" key="5">
    <source>
        <dbReference type="ARBA" id="ARBA00022840"/>
    </source>
</evidence>
<sequence length="742" mass="82550">MSAHDAITGYMAGNNSENFHVSPETIMNNATVDPSVEADNGSLTPCLPGPDQTPPTSAPSVCPEEMEGLSLQLNADPCHRTGGELQVPLLTHQKQGLAWMMEMENSDHKGGILADDMGLGKTVQALALIESHPSPSPARRATLVVVPATLIQQWEHEIERLLRSCPGRGRVYTLYGNKRRVGFSELSQYDIVLTSYGVMATELGRKQRGRRWVTSASNPSGGQTLSILGPTSHWHRVILDEAQSIQNDQSKTAIACRDIDATYRWCLTGTPLTNHLRVLYSLLKFLRVQPCPDFDVFDMVFRRTSDGRECDRDARIALRQSLEAFILRRTWLTLGDGPPLLRLPPCMTNDVYVRLSDMEQVLYIAVERSFQAQFNELQAANLLNRCTSHVHSLLRRLQQACCHPFLVPELPQIINDHCRAKAWLETNASRFSPGVIHRLRNNTSLRDCPVCFDPVENPMIFFPCGHSACYPCFTAMFPATSSPQDSWNARAAMRCPLCRVTVDPALATDYVAFARRHYAPDQGLTEAAGWYRLLGKFLLWVAGPANGRIHPTPTAFGTDSDLSTWLSSAKIDKALEIVQNVRDQGHGEKILIFSQFTALLDLIEIPLLQRGWIFRRYHRNMTPADRHDAVEAFTNEPDCSLMLVSFGAGYSGLNLTMASQVVIMDPSSDPRVEELAVSRARRVGQQRPVYIHRILASSTVDDRLIRFPADSHVESNTLDGAPGRVLPAPGGSDLAYLFQGNQ</sequence>
<protein>
    <submittedName>
        <fullName evidence="11">SNF2 family N-terminal domain-containing protein</fullName>
    </submittedName>
</protein>
<evidence type="ECO:0000259" key="9">
    <source>
        <dbReference type="PROSITE" id="PS51192"/>
    </source>
</evidence>
<keyword evidence="12" id="KW-1185">Reference proteome</keyword>
<evidence type="ECO:0000313" key="12">
    <source>
        <dbReference type="Proteomes" id="UP001610444"/>
    </source>
</evidence>
<feature type="compositionally biased region" description="Pro residues" evidence="7">
    <location>
        <begin position="47"/>
        <end position="57"/>
    </location>
</feature>
<dbReference type="EMBL" id="JBFXLR010000024">
    <property type="protein sequence ID" value="KAL2848983.1"/>
    <property type="molecule type" value="Genomic_DNA"/>
</dbReference>
<keyword evidence="4" id="KW-0347">Helicase</keyword>
<evidence type="ECO:0000256" key="7">
    <source>
        <dbReference type="SAM" id="MobiDB-lite"/>
    </source>
</evidence>
<dbReference type="InterPro" id="IPR001841">
    <property type="entry name" value="Znf_RING"/>
</dbReference>
<proteinExistence type="inferred from homology"/>
<dbReference type="SUPFAM" id="SSF57850">
    <property type="entry name" value="RING/U-box"/>
    <property type="match status" value="1"/>
</dbReference>
<dbReference type="Pfam" id="PF00176">
    <property type="entry name" value="SNF2-rel_dom"/>
    <property type="match status" value="1"/>
</dbReference>
<dbReference type="PROSITE" id="PS50089">
    <property type="entry name" value="ZF_RING_2"/>
    <property type="match status" value="1"/>
</dbReference>
<keyword evidence="6" id="KW-0479">Metal-binding</keyword>
<feature type="domain" description="Helicase ATP-binding" evidence="9">
    <location>
        <begin position="102"/>
        <end position="289"/>
    </location>
</feature>
<gene>
    <name evidence="11" type="ORF">BJX68DRAFT_98122</name>
</gene>
<keyword evidence="3" id="KW-0378">Hydrolase</keyword>
<feature type="domain" description="RING-type" evidence="8">
    <location>
        <begin position="448"/>
        <end position="499"/>
    </location>
</feature>